<evidence type="ECO:0000259" key="1">
    <source>
        <dbReference type="PROSITE" id="PS50943"/>
    </source>
</evidence>
<feature type="domain" description="HTH cro/C1-type" evidence="1">
    <location>
        <begin position="33"/>
        <end position="83"/>
    </location>
</feature>
<dbReference type="InterPro" id="IPR001387">
    <property type="entry name" value="Cro/C1-type_HTH"/>
</dbReference>
<name>A0A853DPR4_9MICO</name>
<gene>
    <name evidence="2" type="ORF">HNR15_003588</name>
</gene>
<organism evidence="2 3">
    <name type="scientific">Allobranchiibius huperziae</name>
    <dbReference type="NCBI Taxonomy" id="1874116"/>
    <lineage>
        <taxon>Bacteria</taxon>
        <taxon>Bacillati</taxon>
        <taxon>Actinomycetota</taxon>
        <taxon>Actinomycetes</taxon>
        <taxon>Micrococcales</taxon>
        <taxon>Dermacoccaceae</taxon>
        <taxon>Allobranchiibius</taxon>
    </lineage>
</organism>
<dbReference type="InterPro" id="IPR010982">
    <property type="entry name" value="Lambda_DNA-bd_dom_sf"/>
</dbReference>
<dbReference type="Gene3D" id="1.10.260.40">
    <property type="entry name" value="lambda repressor-like DNA-binding domains"/>
    <property type="match status" value="1"/>
</dbReference>
<dbReference type="EMBL" id="JACCFW010000003">
    <property type="protein sequence ID" value="NYJ76570.1"/>
    <property type="molecule type" value="Genomic_DNA"/>
</dbReference>
<dbReference type="Gene3D" id="3.30.450.180">
    <property type="match status" value="1"/>
</dbReference>
<evidence type="ECO:0000313" key="2">
    <source>
        <dbReference type="EMBL" id="NYJ76570.1"/>
    </source>
</evidence>
<reference evidence="2 3" key="1">
    <citation type="submission" date="2020-07" db="EMBL/GenBank/DDBJ databases">
        <title>Sequencing the genomes of 1000 actinobacteria strains.</title>
        <authorList>
            <person name="Klenk H.-P."/>
        </authorList>
    </citation>
    <scope>NUCLEOTIDE SEQUENCE [LARGE SCALE GENOMIC DNA]</scope>
    <source>
        <strain evidence="2 3">DSM 29531</strain>
    </source>
</reference>
<dbReference type="Pfam" id="PF13560">
    <property type="entry name" value="HTH_31"/>
    <property type="match status" value="1"/>
</dbReference>
<dbReference type="GO" id="GO:0003677">
    <property type="term" value="F:DNA binding"/>
    <property type="evidence" value="ECO:0007669"/>
    <property type="project" value="InterPro"/>
</dbReference>
<dbReference type="SUPFAM" id="SSF47413">
    <property type="entry name" value="lambda repressor-like DNA-binding domains"/>
    <property type="match status" value="1"/>
</dbReference>
<dbReference type="PANTHER" id="PTHR35010:SF2">
    <property type="entry name" value="BLL4672 PROTEIN"/>
    <property type="match status" value="1"/>
</dbReference>
<proteinExistence type="predicted"/>
<dbReference type="PROSITE" id="PS50943">
    <property type="entry name" value="HTH_CROC1"/>
    <property type="match status" value="1"/>
</dbReference>
<dbReference type="SMART" id="SM00530">
    <property type="entry name" value="HTH_XRE"/>
    <property type="match status" value="1"/>
</dbReference>
<dbReference type="Proteomes" id="UP000571817">
    <property type="component" value="Unassembled WGS sequence"/>
</dbReference>
<dbReference type="InterPro" id="IPR041413">
    <property type="entry name" value="MLTR_LBD"/>
</dbReference>
<accession>A0A853DPR4</accession>
<protein>
    <submittedName>
        <fullName evidence="2">Transcriptional regulator with XRE-family HTH domain</fullName>
    </submittedName>
</protein>
<evidence type="ECO:0000313" key="3">
    <source>
        <dbReference type="Proteomes" id="UP000571817"/>
    </source>
</evidence>
<dbReference type="RefSeq" id="WP_179483959.1">
    <property type="nucleotide sequence ID" value="NZ_JACCFW010000003.1"/>
</dbReference>
<sequence length="274" mass="30426">MVEHDDFAGLLRDFRGRLSPQAAGVAVCDSSQRRAHGLRREELAERAGVSTEHVRRLEQRRRHPSRQVVDALARALLLTQEEHEQLCSAAGYAAPGSRGGHVPRSITPAAHRMLERLTDVPVAVCDAAWTVLAGNEVWRSYDCGANADAERDCNIAWRIFTDAPTTVARSPQSMTAFKESLVVDLRAAWRRYDDPYVHSLIRDLNLASVEFAQLWHQSDRAQRDVDRLCAEHPDGGHDELERDTLIVDGDLRVVVFTRPVDSTAGASGAYARSA</sequence>
<dbReference type="CDD" id="cd00093">
    <property type="entry name" value="HTH_XRE"/>
    <property type="match status" value="1"/>
</dbReference>
<keyword evidence="3" id="KW-1185">Reference proteome</keyword>
<dbReference type="PANTHER" id="PTHR35010">
    <property type="entry name" value="BLL4672 PROTEIN-RELATED"/>
    <property type="match status" value="1"/>
</dbReference>
<comment type="caution">
    <text evidence="2">The sequence shown here is derived from an EMBL/GenBank/DDBJ whole genome shotgun (WGS) entry which is preliminary data.</text>
</comment>
<dbReference type="AlphaFoldDB" id="A0A853DPR4"/>
<dbReference type="Pfam" id="PF17765">
    <property type="entry name" value="MLTR_LBD"/>
    <property type="match status" value="1"/>
</dbReference>